<reference evidence="3" key="1">
    <citation type="submission" date="2022-06" db="EMBL/GenBank/DDBJ databases">
        <authorList>
            <person name="Berger JAMES D."/>
            <person name="Berger JAMES D."/>
        </authorList>
    </citation>
    <scope>NUCLEOTIDE SEQUENCE [LARGE SCALE GENOMIC DNA]</scope>
</reference>
<evidence type="ECO:0000256" key="1">
    <source>
        <dbReference type="SAM" id="Phobius"/>
    </source>
</evidence>
<evidence type="ECO:0000313" key="3">
    <source>
        <dbReference type="Proteomes" id="UP000050795"/>
    </source>
</evidence>
<keyword evidence="1" id="KW-0472">Membrane</keyword>
<organism evidence="3 4">
    <name type="scientific">Trichobilharzia regenti</name>
    <name type="common">Nasal bird schistosome</name>
    <dbReference type="NCBI Taxonomy" id="157069"/>
    <lineage>
        <taxon>Eukaryota</taxon>
        <taxon>Metazoa</taxon>
        <taxon>Spiralia</taxon>
        <taxon>Lophotrochozoa</taxon>
        <taxon>Platyhelminthes</taxon>
        <taxon>Trematoda</taxon>
        <taxon>Digenea</taxon>
        <taxon>Strigeidida</taxon>
        <taxon>Schistosomatoidea</taxon>
        <taxon>Schistosomatidae</taxon>
        <taxon>Trichobilharzia</taxon>
    </lineage>
</organism>
<evidence type="ECO:0000313" key="4">
    <source>
        <dbReference type="WBParaSite" id="TREG1_131770.1"/>
    </source>
</evidence>
<dbReference type="Proteomes" id="UP000050795">
    <property type="component" value="Unassembled WGS sequence"/>
</dbReference>
<reference evidence="4" key="2">
    <citation type="submission" date="2023-11" db="UniProtKB">
        <authorList>
            <consortium name="WormBaseParasite"/>
        </authorList>
    </citation>
    <scope>IDENTIFICATION</scope>
</reference>
<dbReference type="AlphaFoldDB" id="A0AA85J474"/>
<feature type="chain" id="PRO_5041641003" evidence="2">
    <location>
        <begin position="21"/>
        <end position="97"/>
    </location>
</feature>
<proteinExistence type="predicted"/>
<dbReference type="WBParaSite" id="TREG1_131770.1">
    <property type="protein sequence ID" value="TREG1_131770.1"/>
    <property type="gene ID" value="TREG1_131770"/>
</dbReference>
<keyword evidence="1" id="KW-1133">Transmembrane helix</keyword>
<keyword evidence="3" id="KW-1185">Reference proteome</keyword>
<name>A0AA85J474_TRIRE</name>
<sequence>MRILTITFFFTVCLIYQYEAVDCGNNVQCNVGDTFLHSTYCCKDFSGNPACCQEFRWWPLTVTLCAIAVAAILLFICLCCCGCCSCLSNCLSACCKN</sequence>
<feature type="signal peptide" evidence="2">
    <location>
        <begin position="1"/>
        <end position="20"/>
    </location>
</feature>
<protein>
    <submittedName>
        <fullName evidence="4">Uncharacterized protein</fullName>
    </submittedName>
</protein>
<keyword evidence="2" id="KW-0732">Signal</keyword>
<keyword evidence="1" id="KW-0812">Transmembrane</keyword>
<accession>A0AA85J474</accession>
<evidence type="ECO:0000256" key="2">
    <source>
        <dbReference type="SAM" id="SignalP"/>
    </source>
</evidence>
<feature type="transmembrane region" description="Helical" evidence="1">
    <location>
        <begin position="57"/>
        <end position="76"/>
    </location>
</feature>